<feature type="region of interest" description="Disordered" evidence="2">
    <location>
        <begin position="735"/>
        <end position="777"/>
    </location>
</feature>
<keyword evidence="3" id="KW-0472">Membrane</keyword>
<comment type="similarity">
    <text evidence="1">Belongs to the sel-1 family.</text>
</comment>
<dbReference type="SMART" id="SM00671">
    <property type="entry name" value="SEL1"/>
    <property type="match status" value="10"/>
</dbReference>
<dbReference type="Pfam" id="PF08238">
    <property type="entry name" value="Sel1"/>
    <property type="match status" value="10"/>
</dbReference>
<feature type="transmembrane region" description="Helical" evidence="3">
    <location>
        <begin position="693"/>
        <end position="711"/>
    </location>
</feature>
<dbReference type="Proteomes" id="UP001491310">
    <property type="component" value="Unassembled WGS sequence"/>
</dbReference>
<dbReference type="PANTHER" id="PTHR11102:SF147">
    <property type="entry name" value="SEL1L ADAPTOR SUBUNIT OF ERAD E3 UBIQUITIN LIGASE"/>
    <property type="match status" value="1"/>
</dbReference>
<organism evidence="4 5">
    <name type="scientific">Coccomyxa subellipsoidea</name>
    <dbReference type="NCBI Taxonomy" id="248742"/>
    <lineage>
        <taxon>Eukaryota</taxon>
        <taxon>Viridiplantae</taxon>
        <taxon>Chlorophyta</taxon>
        <taxon>core chlorophytes</taxon>
        <taxon>Trebouxiophyceae</taxon>
        <taxon>Trebouxiophyceae incertae sedis</taxon>
        <taxon>Coccomyxaceae</taxon>
        <taxon>Coccomyxa</taxon>
    </lineage>
</organism>
<dbReference type="SUPFAM" id="SSF81901">
    <property type="entry name" value="HCP-like"/>
    <property type="match status" value="3"/>
</dbReference>
<evidence type="ECO:0000313" key="4">
    <source>
        <dbReference type="EMBL" id="KAK9906721.1"/>
    </source>
</evidence>
<dbReference type="EMBL" id="JALJOT010000010">
    <property type="protein sequence ID" value="KAK9906721.1"/>
    <property type="molecule type" value="Genomic_DNA"/>
</dbReference>
<feature type="compositionally biased region" description="Low complexity" evidence="2">
    <location>
        <begin position="753"/>
        <end position="777"/>
    </location>
</feature>
<keyword evidence="3" id="KW-1133">Transmembrane helix</keyword>
<evidence type="ECO:0000256" key="3">
    <source>
        <dbReference type="SAM" id="Phobius"/>
    </source>
</evidence>
<dbReference type="InterPro" id="IPR050767">
    <property type="entry name" value="Sel1_AlgK"/>
</dbReference>
<feature type="transmembrane region" description="Helical" evidence="3">
    <location>
        <begin position="12"/>
        <end position="33"/>
    </location>
</feature>
<dbReference type="InterPro" id="IPR011990">
    <property type="entry name" value="TPR-like_helical_dom_sf"/>
</dbReference>
<evidence type="ECO:0000256" key="1">
    <source>
        <dbReference type="ARBA" id="ARBA00038101"/>
    </source>
</evidence>
<comment type="caution">
    <text evidence="4">The sequence shown here is derived from an EMBL/GenBank/DDBJ whole genome shotgun (WGS) entry which is preliminary data.</text>
</comment>
<sequence length="777" mass="84318">MRTRKGWKAAYGLGATATMVVANLILLQAPGLWAEIDLPQEQYEKAVDLRSRDDASTKQLRRAADLLKSAAGVSLGVSLPVEQTALNNTDAEGIETKDDILSRHFAGLEIAENGHVGALKELAVCYELGDGVLFNPAVGFELLRTAAERGDPEAQSELAFRLALGIYPPQQDAPDPLPLFELGQPRWPEALAHYYFAAAGNDSFARVALGYRHMHGLGVPRSCQTAVLYYQPVAEQVVELARQPGSLPYVERMRLSAGASWRGHPTREQQVLHYQWFADLGSAEAQRALGQMLTTGVQRDPEQAFRYFRQAAEAGDADAMAHLGHMYANGVGVAASNESALEWFDRAARRNHPSGQYGLGYLHLSGYGVPKDAKKAFKYFTSAAEQGHVESWFHLGVMHLNGWGTNINAQQALNYFSMASKLGHVLAQYNLAMLHLQGSAADKGGCTAALELLKKISERGPWAAVLQDAFDWYRAGDYEGAAVAYLKAAEMGLEVGQSNAAWMLARGYGAAGPAASALAQKLHQRAAGQGNVDALLQLGDSHWYGRGAERDWARAAQLYQTASKYRNAQALFNLGFMHEFGAGLPQDLHLAKRFYDKSLEAQPDATAPIQLALLSLTLHSWWETVRPHIPTALHWLSSRVFNISDPGPGSQALALGEIPRRDNVGLGLGWLERAVDAVGRTWHGMDGGAMGDAVESMVLLALCGCLWLVLWRRRNLRAGQQQGVGARPVVVAQQQQNVGPVGQRQPGAGEGQRGAQQPAPEGQQARPEAEPQAQAAQ</sequence>
<keyword evidence="3" id="KW-0812">Transmembrane</keyword>
<dbReference type="PANTHER" id="PTHR11102">
    <property type="entry name" value="SEL-1-LIKE PROTEIN"/>
    <property type="match status" value="1"/>
</dbReference>
<evidence type="ECO:0000256" key="2">
    <source>
        <dbReference type="SAM" id="MobiDB-lite"/>
    </source>
</evidence>
<evidence type="ECO:0000313" key="5">
    <source>
        <dbReference type="Proteomes" id="UP001491310"/>
    </source>
</evidence>
<keyword evidence="5" id="KW-1185">Reference proteome</keyword>
<evidence type="ECO:0008006" key="6">
    <source>
        <dbReference type="Google" id="ProtNLM"/>
    </source>
</evidence>
<dbReference type="InterPro" id="IPR006597">
    <property type="entry name" value="Sel1-like"/>
</dbReference>
<reference evidence="4 5" key="1">
    <citation type="journal article" date="2024" name="Nat. Commun.">
        <title>Phylogenomics reveals the evolutionary origins of lichenization in chlorophyte algae.</title>
        <authorList>
            <person name="Puginier C."/>
            <person name="Libourel C."/>
            <person name="Otte J."/>
            <person name="Skaloud P."/>
            <person name="Haon M."/>
            <person name="Grisel S."/>
            <person name="Petersen M."/>
            <person name="Berrin J.G."/>
            <person name="Delaux P.M."/>
            <person name="Dal Grande F."/>
            <person name="Keller J."/>
        </authorList>
    </citation>
    <scope>NUCLEOTIDE SEQUENCE [LARGE SCALE GENOMIC DNA]</scope>
    <source>
        <strain evidence="4 5">SAG 216-7</strain>
    </source>
</reference>
<protein>
    <recommendedName>
        <fullName evidence="6">HCP-like protein</fullName>
    </recommendedName>
</protein>
<proteinExistence type="inferred from homology"/>
<accession>A0ABR2YJM6</accession>
<gene>
    <name evidence="4" type="ORF">WJX75_006842</name>
</gene>
<name>A0ABR2YJM6_9CHLO</name>
<dbReference type="Gene3D" id="1.25.40.10">
    <property type="entry name" value="Tetratricopeptide repeat domain"/>
    <property type="match status" value="3"/>
</dbReference>